<dbReference type="OrthoDB" id="3029470at2759"/>
<name>A0A2H2ZEL2_TRIPA</name>
<proteinExistence type="predicted"/>
<keyword evidence="2" id="KW-1185">Reference proteome</keyword>
<organism evidence="1 2">
    <name type="scientific">Trichoderma parareesei</name>
    <name type="common">Filamentous fungus</name>
    <dbReference type="NCBI Taxonomy" id="858221"/>
    <lineage>
        <taxon>Eukaryota</taxon>
        <taxon>Fungi</taxon>
        <taxon>Dikarya</taxon>
        <taxon>Ascomycota</taxon>
        <taxon>Pezizomycotina</taxon>
        <taxon>Sordariomycetes</taxon>
        <taxon>Hypocreomycetidae</taxon>
        <taxon>Hypocreales</taxon>
        <taxon>Hypocreaceae</taxon>
        <taxon>Trichoderma</taxon>
    </lineage>
</organism>
<gene>
    <name evidence="1" type="ORF">A9Z42_0048780</name>
</gene>
<dbReference type="AlphaFoldDB" id="A0A2H2ZEL2"/>
<evidence type="ECO:0000313" key="1">
    <source>
        <dbReference type="EMBL" id="OTA04298.1"/>
    </source>
</evidence>
<accession>A0A2H2ZEL2</accession>
<sequence length="488" mass="53438">MDDSPFAAASGLLVTATNPARGDLPGMDHDRCAALHNHLVHYAWIAEGRPPERIHHNNKTFFTTHGDAAEALRERLDPSLAAFLTAAQLPPDGPDDAEPAPLFVWAAGISEPDDLFLQEAADLHDEPIDSVVCLYYPNIGRGGESGGGLIYHQGHHRAAMLMHVDDYDYVLPFAAHQELWHPLETILSNWFSLIHLEKALVTASPRDEPGLFGNEKTGPWEWRPYSEAQVSNCVAAWSRLCEAIERRIPSTGDSPDTDGSQPLLVSSVLDAASVPEPCFARCFLTRARRPRFPHIAPGLVLPPSDAAAFAAIQPFTGLPRSHDAVISPVCLFPAAPGQQEVVLTASSSPFCSDFRPTAANSSVASKVSAGVYSESVDRTSGHDYAEEGFWLLLPYGFDNYWGASDGARKSDGSLIERGKLADLFQHGYKPFGGDYYRPQRLERLLVWWCKLVEEGVWSVGPEGVQGTLDVFKDAGTACWRDYVIPPTW</sequence>
<protein>
    <submittedName>
        <fullName evidence="1">Uncharacterized protein</fullName>
    </submittedName>
</protein>
<dbReference type="EMBL" id="LFMI01000498">
    <property type="protein sequence ID" value="OTA04298.1"/>
    <property type="molecule type" value="Genomic_DNA"/>
</dbReference>
<dbReference type="Proteomes" id="UP000219286">
    <property type="component" value="Unassembled WGS sequence"/>
</dbReference>
<comment type="caution">
    <text evidence="1">The sequence shown here is derived from an EMBL/GenBank/DDBJ whole genome shotgun (WGS) entry which is preliminary data.</text>
</comment>
<evidence type="ECO:0000313" key="2">
    <source>
        <dbReference type="Proteomes" id="UP000219286"/>
    </source>
</evidence>
<reference evidence="1 2" key="1">
    <citation type="journal article" date="2015" name="Genome Announc.">
        <title>Genome sequence and annotation of Trichoderma parareesei, the ancestor of the cellulase producer Trichoderma reesei.</title>
        <authorList>
            <person name="Yang D."/>
            <person name="Pomraning K."/>
            <person name="Kopchinskiy A."/>
            <person name="Karimi Aghcheh R."/>
            <person name="Atanasova L."/>
            <person name="Chenthamara K."/>
            <person name="Baker S.E."/>
            <person name="Zhang R."/>
            <person name="Shen Q."/>
            <person name="Freitag M."/>
            <person name="Kubicek C.P."/>
            <person name="Druzhinina I.S."/>
        </authorList>
    </citation>
    <scope>NUCLEOTIDE SEQUENCE [LARGE SCALE GENOMIC DNA]</scope>
    <source>
        <strain evidence="1 2">CBS 125925</strain>
    </source>
</reference>